<sequence>MGGPAGGAAVGRLGAKQPHHGCGRVQPATPIASPPHSPTACPRSAPLSHIRPAPTPSTTHAAGRMWGNGSEMREWRRGGRSREHRAGHGRVGGGERRGAAGRGGARRGAAGRGAARPGAAERSAAQRGAARHAPAQLPGAARRPTTSALLRSRRRTAAQAPTDSARPRARTLGASAAPRWVRTLHGDQSQRLGSMSLMMWRMVPECERITMLSARTNGPRRCTPSMNSASVMPVATK</sequence>
<name>A0A4Q7U615_9MICO</name>
<feature type="region of interest" description="Disordered" evidence="1">
    <location>
        <begin position="1"/>
        <end position="175"/>
    </location>
</feature>
<feature type="compositionally biased region" description="Basic and acidic residues" evidence="1">
    <location>
        <begin position="71"/>
        <end position="86"/>
    </location>
</feature>
<organism evidence="2 3">
    <name type="scientific">Leucobacter luti</name>
    <dbReference type="NCBI Taxonomy" id="340320"/>
    <lineage>
        <taxon>Bacteria</taxon>
        <taxon>Bacillati</taxon>
        <taxon>Actinomycetota</taxon>
        <taxon>Actinomycetes</taxon>
        <taxon>Micrococcales</taxon>
        <taxon>Microbacteriaceae</taxon>
        <taxon>Leucobacter</taxon>
    </lineage>
</organism>
<dbReference type="EMBL" id="SHKI01000002">
    <property type="protein sequence ID" value="RZT68547.1"/>
    <property type="molecule type" value="Genomic_DNA"/>
</dbReference>
<proteinExistence type="predicted"/>
<dbReference type="AlphaFoldDB" id="A0A4Q7U615"/>
<evidence type="ECO:0000313" key="2">
    <source>
        <dbReference type="EMBL" id="RZT68547.1"/>
    </source>
</evidence>
<reference evidence="2 3" key="1">
    <citation type="journal article" date="2015" name="Stand. Genomic Sci.">
        <title>Genomic Encyclopedia of Bacterial and Archaeal Type Strains, Phase III: the genomes of soil and plant-associated and newly described type strains.</title>
        <authorList>
            <person name="Whitman W.B."/>
            <person name="Woyke T."/>
            <person name="Klenk H.P."/>
            <person name="Zhou Y."/>
            <person name="Lilburn T.G."/>
            <person name="Beck B.J."/>
            <person name="De Vos P."/>
            <person name="Vandamme P."/>
            <person name="Eisen J.A."/>
            <person name="Garrity G."/>
            <person name="Hugenholtz P."/>
            <person name="Kyrpides N.C."/>
        </authorList>
    </citation>
    <scope>NUCLEOTIDE SEQUENCE [LARGE SCALE GENOMIC DNA]</scope>
    <source>
        <strain evidence="2 3">RF6</strain>
    </source>
</reference>
<dbReference type="Proteomes" id="UP000291832">
    <property type="component" value="Unassembled WGS sequence"/>
</dbReference>
<gene>
    <name evidence="2" type="ORF">EV139_0272</name>
</gene>
<feature type="region of interest" description="Disordered" evidence="1">
    <location>
        <begin position="217"/>
        <end position="237"/>
    </location>
</feature>
<protein>
    <submittedName>
        <fullName evidence="2">Uncharacterized protein</fullName>
    </submittedName>
</protein>
<feature type="compositionally biased region" description="Low complexity" evidence="1">
    <location>
        <begin position="112"/>
        <end position="135"/>
    </location>
</feature>
<evidence type="ECO:0000313" key="3">
    <source>
        <dbReference type="Proteomes" id="UP000291832"/>
    </source>
</evidence>
<evidence type="ECO:0000256" key="1">
    <source>
        <dbReference type="SAM" id="MobiDB-lite"/>
    </source>
</evidence>
<comment type="caution">
    <text evidence="2">The sequence shown here is derived from an EMBL/GenBank/DDBJ whole genome shotgun (WGS) entry which is preliminary data.</text>
</comment>
<keyword evidence="3" id="KW-1185">Reference proteome</keyword>
<accession>A0A4Q7U615</accession>